<gene>
    <name evidence="2" type="ORF">YA0853_03190</name>
</gene>
<dbReference type="InterPro" id="IPR036291">
    <property type="entry name" value="NAD(P)-bd_dom_sf"/>
</dbReference>
<feature type="domain" description="Gfo/Idh/MocA-like oxidoreductase N-terminal" evidence="1">
    <location>
        <begin position="2"/>
        <end position="108"/>
    </location>
</feature>
<dbReference type="AlphaFoldDB" id="A0A8I1J8E6"/>
<dbReference type="EMBL" id="JAEILH010000006">
    <property type="protein sequence ID" value="MBI6622668.1"/>
    <property type="molecule type" value="Genomic_DNA"/>
</dbReference>
<proteinExistence type="predicted"/>
<name>A0A8I1J8E6_9PSED</name>
<dbReference type="Pfam" id="PF01408">
    <property type="entry name" value="GFO_IDH_MocA"/>
    <property type="match status" value="1"/>
</dbReference>
<organism evidence="2 3">
    <name type="scientific">Pseudomonas rhodesiae</name>
    <dbReference type="NCBI Taxonomy" id="76760"/>
    <lineage>
        <taxon>Bacteria</taxon>
        <taxon>Pseudomonadati</taxon>
        <taxon>Pseudomonadota</taxon>
        <taxon>Gammaproteobacteria</taxon>
        <taxon>Pseudomonadales</taxon>
        <taxon>Pseudomonadaceae</taxon>
        <taxon>Pseudomonas</taxon>
    </lineage>
</organism>
<dbReference type="SUPFAM" id="SSF51735">
    <property type="entry name" value="NAD(P)-binding Rossmann-fold domains"/>
    <property type="match status" value="1"/>
</dbReference>
<accession>A0A8I1J8E6</accession>
<sequence length="357" mass="39366">MKLLIVGLGYAGQRYRRAFHHLAGKLDLPLDMAYVARRERSGETLSYYSDVPRALAEFRPDMVVVSVNDHGHVGILRDLAGFDGFVLCEKPLAAPGDDWPRVCTGLAQTQGFALDLVERYSYASQRLKERVAQQGWSLIRASFHWGKDRLNDYRPTCGVSSEVIHALDLVQWIGALDETLCVRQAIGIGSDFSLSGSKVPDTVMLTATLGEAVVAGYSSFVNIQRQRTVDFSFSDPVGRIFHARLVYDTPAWDHDELRIWTRDGDGREVVVDEYHTAPGEAGLETLLKLSRLCEDALRVAALDAPPRQPFAGLDDAIHLQHLLDGIGQQLGSPPLARYVRGGTRLLIPASADLESLG</sequence>
<dbReference type="Gene3D" id="3.40.50.720">
    <property type="entry name" value="NAD(P)-binding Rossmann-like Domain"/>
    <property type="match status" value="1"/>
</dbReference>
<dbReference type="Proteomes" id="UP000645865">
    <property type="component" value="Unassembled WGS sequence"/>
</dbReference>
<comment type="caution">
    <text evidence="2">The sequence shown here is derived from an EMBL/GenBank/DDBJ whole genome shotgun (WGS) entry which is preliminary data.</text>
</comment>
<dbReference type="Gene3D" id="3.30.360.10">
    <property type="entry name" value="Dihydrodipicolinate Reductase, domain 2"/>
    <property type="match status" value="1"/>
</dbReference>
<reference evidence="2" key="1">
    <citation type="submission" date="2020-12" db="EMBL/GenBank/DDBJ databases">
        <title>Comparative genomic insights into the epidemiology and virulence of plant pathogenic Pseudomonads from Turkey.</title>
        <authorList>
            <person name="Dillon M."/>
            <person name="Ruiz-Bedoya T."/>
            <person name="Bendalovic-Torma C."/>
            <person name="Guttman K.M."/>
            <person name="Kwak H."/>
            <person name="Middleton M.A."/>
            <person name="Wang P.W."/>
            <person name="Horuz S."/>
            <person name="Aysan Y."/>
            <person name="Guttman D.S."/>
        </authorList>
    </citation>
    <scope>NUCLEOTIDE SEQUENCE</scope>
    <source>
        <strain evidence="2">S5_IA_3a</strain>
    </source>
</reference>
<evidence type="ECO:0000313" key="3">
    <source>
        <dbReference type="Proteomes" id="UP000645865"/>
    </source>
</evidence>
<evidence type="ECO:0000259" key="1">
    <source>
        <dbReference type="Pfam" id="PF01408"/>
    </source>
</evidence>
<dbReference type="InterPro" id="IPR000683">
    <property type="entry name" value="Gfo/Idh/MocA-like_OxRdtase_N"/>
</dbReference>
<dbReference type="GO" id="GO:0000166">
    <property type="term" value="F:nucleotide binding"/>
    <property type="evidence" value="ECO:0007669"/>
    <property type="project" value="InterPro"/>
</dbReference>
<protein>
    <submittedName>
        <fullName evidence="2">Gfo/Idh/MocA family oxidoreductase</fullName>
    </submittedName>
</protein>
<dbReference type="RefSeq" id="WP_023094624.1">
    <property type="nucleotide sequence ID" value="NZ_JAEILH010000006.1"/>
</dbReference>
<evidence type="ECO:0000313" key="2">
    <source>
        <dbReference type="EMBL" id="MBI6622668.1"/>
    </source>
</evidence>